<dbReference type="AlphaFoldDB" id="A0A4Q8ACD3"/>
<evidence type="ECO:0000256" key="9">
    <source>
        <dbReference type="PROSITE-ProRule" id="PRU10125"/>
    </source>
</evidence>
<feature type="active site" description="Proton donor" evidence="8">
    <location>
        <position position="98"/>
    </location>
</feature>
<feature type="binding site" evidence="8">
    <location>
        <position position="216"/>
    </location>
    <ligand>
        <name>substrate</name>
    </ligand>
</feature>
<evidence type="ECO:0000256" key="5">
    <source>
        <dbReference type="ARBA" id="ARBA00023154"/>
    </source>
</evidence>
<comment type="catalytic activity">
    <reaction evidence="7 8">
        <text>(2S,6S)-2,6-diaminopimelate = meso-2,6-diaminopimelate</text>
        <dbReference type="Rhea" id="RHEA:15393"/>
        <dbReference type="ChEBI" id="CHEBI:57609"/>
        <dbReference type="ChEBI" id="CHEBI:57791"/>
        <dbReference type="EC" id="5.1.1.7"/>
    </reaction>
</comment>
<dbReference type="PANTHER" id="PTHR31689:SF0">
    <property type="entry name" value="DIAMINOPIMELATE EPIMERASE"/>
    <property type="match status" value="1"/>
</dbReference>
<proteinExistence type="inferred from homology"/>
<keyword evidence="6 8" id="KW-0413">Isomerase</keyword>
<feature type="binding site" evidence="8">
    <location>
        <position position="89"/>
    </location>
    <ligand>
        <name>substrate</name>
    </ligand>
</feature>
<protein>
    <recommendedName>
        <fullName evidence="3 8">Diaminopimelate epimerase</fullName>
        <shortName evidence="8">DAP epimerase</shortName>
        <ecNumber evidence="3 8">5.1.1.7</ecNumber>
    </recommendedName>
    <alternativeName>
        <fullName evidence="8">PLP-independent amino acid racemase</fullName>
    </alternativeName>
</protein>
<reference evidence="10 11" key="1">
    <citation type="submission" date="2019-02" db="EMBL/GenBank/DDBJ databases">
        <title>Sequencing the genomes of 1000 actinobacteria strains.</title>
        <authorList>
            <person name="Klenk H.-P."/>
        </authorList>
    </citation>
    <scope>NUCLEOTIDE SEQUENCE [LARGE SCALE GENOMIC DNA]</scope>
    <source>
        <strain evidence="10 11">DSM 17364</strain>
    </source>
</reference>
<dbReference type="OrthoDB" id="9805408at2"/>
<comment type="caution">
    <text evidence="10">The sequence shown here is derived from an EMBL/GenBank/DDBJ whole genome shotgun (WGS) entry which is preliminary data.</text>
</comment>
<keyword evidence="11" id="KW-1185">Reference proteome</keyword>
<dbReference type="NCBIfam" id="TIGR00652">
    <property type="entry name" value="DapF"/>
    <property type="match status" value="1"/>
</dbReference>
<dbReference type="GO" id="GO:0009089">
    <property type="term" value="P:lysine biosynthetic process via diaminopimelate"/>
    <property type="evidence" value="ECO:0007669"/>
    <property type="project" value="UniProtKB-UniRule"/>
</dbReference>
<dbReference type="PROSITE" id="PS01326">
    <property type="entry name" value="DAP_EPIMERASE"/>
    <property type="match status" value="1"/>
</dbReference>
<dbReference type="SUPFAM" id="SSF54506">
    <property type="entry name" value="Diaminopimelate epimerase-like"/>
    <property type="match status" value="2"/>
</dbReference>
<dbReference type="GO" id="GO:0008837">
    <property type="term" value="F:diaminopimelate epimerase activity"/>
    <property type="evidence" value="ECO:0007669"/>
    <property type="project" value="UniProtKB-UniRule"/>
</dbReference>
<keyword evidence="5 8" id="KW-0457">Lysine biosynthesis</keyword>
<dbReference type="EC" id="5.1.1.7" evidence="3 8"/>
<dbReference type="InterPro" id="IPR001653">
    <property type="entry name" value="DAP_epimerase_DapF"/>
</dbReference>
<keyword evidence="4 8" id="KW-0028">Amino-acid biosynthesis</keyword>
<evidence type="ECO:0000256" key="4">
    <source>
        <dbReference type="ARBA" id="ARBA00022605"/>
    </source>
</evidence>
<dbReference type="InterPro" id="IPR018510">
    <property type="entry name" value="DAP_epimerase_AS"/>
</dbReference>
<comment type="subunit">
    <text evidence="8">Homodimer.</text>
</comment>
<feature type="binding site" evidence="8">
    <location>
        <position position="183"/>
    </location>
    <ligand>
        <name>substrate</name>
    </ligand>
</feature>
<evidence type="ECO:0000313" key="11">
    <source>
        <dbReference type="Proteomes" id="UP000292685"/>
    </source>
</evidence>
<feature type="binding site" evidence="8">
    <location>
        <position position="25"/>
    </location>
    <ligand>
        <name>substrate</name>
    </ligand>
</feature>
<comment type="pathway">
    <text evidence="1 8">Amino-acid biosynthesis; L-lysine biosynthesis via DAP pathway; DL-2,6-diaminopimelate from LL-2,6-diaminopimelate: step 1/1.</text>
</comment>
<dbReference type="Gene3D" id="3.10.310.10">
    <property type="entry name" value="Diaminopimelate Epimerase, Chain A, domain 1"/>
    <property type="match status" value="2"/>
</dbReference>
<feature type="active site" description="Proton acceptor" evidence="8">
    <location>
        <position position="249"/>
    </location>
</feature>
<feature type="active site" evidence="9">
    <location>
        <position position="98"/>
    </location>
</feature>
<organism evidence="10 11">
    <name type="scientific">Zhihengliuella halotolerans</name>
    <dbReference type="NCBI Taxonomy" id="370736"/>
    <lineage>
        <taxon>Bacteria</taxon>
        <taxon>Bacillati</taxon>
        <taxon>Actinomycetota</taxon>
        <taxon>Actinomycetes</taxon>
        <taxon>Micrococcales</taxon>
        <taxon>Micrococcaceae</taxon>
        <taxon>Zhihengliuella</taxon>
    </lineage>
</organism>
<dbReference type="RefSeq" id="WP_102158132.1">
    <property type="nucleotide sequence ID" value="NZ_PGGT01000016.1"/>
</dbReference>
<comment type="function">
    <text evidence="8">Catalyzes the stereoinversion of LL-2,6-diaminopimelate (L,L-DAP) to meso-diaminopimelate (meso-DAP), a precursor of L-lysine and an essential component of the bacterial peptidoglycan.</text>
</comment>
<feature type="binding site" evidence="8">
    <location>
        <begin position="250"/>
        <end position="251"/>
    </location>
    <ligand>
        <name>substrate</name>
    </ligand>
</feature>
<feature type="site" description="Could be important to modulate the pK values of the two catalytic cysteine residues" evidence="8">
    <location>
        <position position="185"/>
    </location>
</feature>
<evidence type="ECO:0000256" key="1">
    <source>
        <dbReference type="ARBA" id="ARBA00005196"/>
    </source>
</evidence>
<dbReference type="GO" id="GO:0005829">
    <property type="term" value="C:cytosol"/>
    <property type="evidence" value="ECO:0007669"/>
    <property type="project" value="TreeGrafter"/>
</dbReference>
<evidence type="ECO:0000256" key="2">
    <source>
        <dbReference type="ARBA" id="ARBA00010219"/>
    </source>
</evidence>
<evidence type="ECO:0000256" key="6">
    <source>
        <dbReference type="ARBA" id="ARBA00023235"/>
    </source>
</evidence>
<keyword evidence="8" id="KW-0963">Cytoplasm</keyword>
<comment type="subcellular location">
    <subcellularLocation>
        <location evidence="8">Cytoplasm</location>
    </subcellularLocation>
</comment>
<dbReference type="Proteomes" id="UP000292685">
    <property type="component" value="Unassembled WGS sequence"/>
</dbReference>
<dbReference type="HAMAP" id="MF_00197">
    <property type="entry name" value="DAP_epimerase"/>
    <property type="match status" value="1"/>
</dbReference>
<dbReference type="Pfam" id="PF01678">
    <property type="entry name" value="DAP_epimerase"/>
    <property type="match status" value="2"/>
</dbReference>
<feature type="site" description="Could be important to modulate the pK values of the two catalytic cysteine residues" evidence="8">
    <location>
        <position position="240"/>
    </location>
</feature>
<evidence type="ECO:0000313" key="10">
    <source>
        <dbReference type="EMBL" id="RZU61860.1"/>
    </source>
</evidence>
<dbReference type="EMBL" id="SHLA01000001">
    <property type="protein sequence ID" value="RZU61860.1"/>
    <property type="molecule type" value="Genomic_DNA"/>
</dbReference>
<dbReference type="UniPathway" id="UPA00034">
    <property type="reaction ID" value="UER00025"/>
</dbReference>
<evidence type="ECO:0000256" key="8">
    <source>
        <dbReference type="HAMAP-Rule" id="MF_00197"/>
    </source>
</evidence>
<dbReference type="PANTHER" id="PTHR31689">
    <property type="entry name" value="DIAMINOPIMELATE EPIMERASE, CHLOROPLASTIC"/>
    <property type="match status" value="1"/>
</dbReference>
<feature type="binding site" evidence="8">
    <location>
        <begin position="240"/>
        <end position="241"/>
    </location>
    <ligand>
        <name>substrate</name>
    </ligand>
</feature>
<accession>A0A4Q8ACD3</accession>
<comment type="similarity">
    <text evidence="2 8">Belongs to the diaminopimelate epimerase family.</text>
</comment>
<name>A0A4Q8ACD3_9MICC</name>
<evidence type="ECO:0000256" key="3">
    <source>
        <dbReference type="ARBA" id="ARBA00013080"/>
    </source>
</evidence>
<sequence>MSTHPVDALTTLLAVPFAKGHGTGNDFVLIADPAGEYAISAEQVAALCDRHHGIGGDGLIRAVRTRDVDGAEELHTAHPEAEWFMDYRNGDGSIAEMCGNGVRVFVHFLIDQGLVALDAGESLAIGTRGGLKRVTVSENGYAVDMGAWRFTFPDQAEERALDSLVETPGIDAARPALSVDMGNPHTVVALQQRQELAAAELHTVPTVDPKPGNGTNVEYVVPAEPLVEDGIGRIAMRVHERGVGETRSCGTGACAAVIATRHWAGGVAADAWDVEVPGGVVRVRFSDRGDGVEHVELSGPAEIVAHGRIG</sequence>
<evidence type="ECO:0000256" key="7">
    <source>
        <dbReference type="ARBA" id="ARBA00051712"/>
    </source>
</evidence>
<comment type="caution">
    <text evidence="8">Lacks conserved residue(s) required for the propagation of feature annotation.</text>
</comment>
<gene>
    <name evidence="8" type="primary">dapF</name>
    <name evidence="10" type="ORF">EV380_1442</name>
</gene>
<feature type="binding site" evidence="8">
    <location>
        <begin position="99"/>
        <end position="100"/>
    </location>
    <ligand>
        <name>substrate</name>
    </ligand>
</feature>